<keyword evidence="2 3" id="KW-0808">Transferase</keyword>
<dbReference type="KEGG" id="ery:CP97_01390"/>
<evidence type="ECO:0000313" key="4">
    <source>
        <dbReference type="Proteomes" id="UP000059113"/>
    </source>
</evidence>
<dbReference type="InterPro" id="IPR001451">
    <property type="entry name" value="Hexapep"/>
</dbReference>
<comment type="similarity">
    <text evidence="1">Belongs to the transferase hexapeptide repeat family.</text>
</comment>
<gene>
    <name evidence="3" type="ORF">CP97_01390</name>
</gene>
<name>A0A0H4VEB5_9SPHN</name>
<evidence type="ECO:0000313" key="3">
    <source>
        <dbReference type="EMBL" id="AKQ43042.2"/>
    </source>
</evidence>
<dbReference type="InterPro" id="IPR011004">
    <property type="entry name" value="Trimer_LpxA-like_sf"/>
</dbReference>
<reference evidence="3 4" key="1">
    <citation type="journal article" date="2015" name="Int. J. Syst. Evol. Microbiol.">
        <title>Erythrobacter atlanticus sp. nov., a bacterium from ocean sediment able to degrade polycyclic aromatic hydrocarbons.</title>
        <authorList>
            <person name="Zhuang L."/>
            <person name="Liu Y."/>
            <person name="Wang L."/>
            <person name="Wang W."/>
            <person name="Shao Z."/>
        </authorList>
    </citation>
    <scope>NUCLEOTIDE SEQUENCE [LARGE SCALE GENOMIC DNA]</scope>
    <source>
        <strain evidence="4">s21-N3</strain>
    </source>
</reference>
<dbReference type="OrthoDB" id="9800846at2"/>
<dbReference type="AlphaFoldDB" id="A0A0H4VEB5"/>
<keyword evidence="4" id="KW-1185">Reference proteome</keyword>
<dbReference type="GO" id="GO:0005829">
    <property type="term" value="C:cytosol"/>
    <property type="evidence" value="ECO:0007669"/>
    <property type="project" value="TreeGrafter"/>
</dbReference>
<proteinExistence type="inferred from homology"/>
<dbReference type="PANTHER" id="PTHR23416:SF23">
    <property type="entry name" value="ACETYLTRANSFERASE C18B11.09C-RELATED"/>
    <property type="match status" value="1"/>
</dbReference>
<dbReference type="Proteomes" id="UP000059113">
    <property type="component" value="Chromosome"/>
</dbReference>
<dbReference type="RefSeq" id="WP_048884474.1">
    <property type="nucleotide sequence ID" value="NZ_CP011310.1"/>
</dbReference>
<accession>A0A0H4VEB5</accession>
<organism evidence="3 4">
    <name type="scientific">Aurantiacibacter atlanticus</name>
    <dbReference type="NCBI Taxonomy" id="1648404"/>
    <lineage>
        <taxon>Bacteria</taxon>
        <taxon>Pseudomonadati</taxon>
        <taxon>Pseudomonadota</taxon>
        <taxon>Alphaproteobacteria</taxon>
        <taxon>Sphingomonadales</taxon>
        <taxon>Erythrobacteraceae</taxon>
        <taxon>Aurantiacibacter</taxon>
    </lineage>
</organism>
<evidence type="ECO:0000256" key="1">
    <source>
        <dbReference type="ARBA" id="ARBA00007274"/>
    </source>
</evidence>
<protein>
    <submittedName>
        <fullName evidence="3">Hexapeptide repeat-containing transferase</fullName>
    </submittedName>
</protein>
<dbReference type="Gene3D" id="2.160.10.10">
    <property type="entry name" value="Hexapeptide repeat proteins"/>
    <property type="match status" value="1"/>
</dbReference>
<dbReference type="Pfam" id="PF00132">
    <property type="entry name" value="Hexapep"/>
    <property type="match status" value="1"/>
</dbReference>
<dbReference type="SUPFAM" id="SSF51161">
    <property type="entry name" value="Trimeric LpxA-like enzymes"/>
    <property type="match status" value="1"/>
</dbReference>
<dbReference type="GO" id="GO:0008374">
    <property type="term" value="F:O-acyltransferase activity"/>
    <property type="evidence" value="ECO:0007669"/>
    <property type="project" value="TreeGrafter"/>
</dbReference>
<dbReference type="InterPro" id="IPR051159">
    <property type="entry name" value="Hexapeptide_acetyltransf"/>
</dbReference>
<dbReference type="EMBL" id="CP011310">
    <property type="protein sequence ID" value="AKQ43042.2"/>
    <property type="molecule type" value="Genomic_DNA"/>
</dbReference>
<evidence type="ECO:0000256" key="2">
    <source>
        <dbReference type="ARBA" id="ARBA00022679"/>
    </source>
</evidence>
<reference evidence="4" key="2">
    <citation type="submission" date="2015-04" db="EMBL/GenBank/DDBJ databases">
        <title>The complete genome sequence of Erythrobacter sp. s21-N3.</title>
        <authorList>
            <person name="Zhuang L."/>
            <person name="Liu Y."/>
            <person name="Shao Z."/>
        </authorList>
    </citation>
    <scope>NUCLEOTIDE SEQUENCE [LARGE SCALE GENOMIC DNA]</scope>
    <source>
        <strain evidence="4">s21-N3</strain>
    </source>
</reference>
<dbReference type="PANTHER" id="PTHR23416">
    <property type="entry name" value="SIALIC ACID SYNTHASE-RELATED"/>
    <property type="match status" value="1"/>
</dbReference>
<sequence>MRSLNQIRRLRHWLLAIRRRTLMLRQGVKIDPSAQVSLSAHFVSGARETIAIGAQTLVAFKVMILSRDSEGAVKPVSIGAQCFIGGGAVILPGVSIGDRCIVGAGAVVADNMPSDCIVAGNPAKVVRECRGILAYGRLPEAPINNIRFRDTKRSS</sequence>
<dbReference type="STRING" id="1648404.CP97_01390"/>